<dbReference type="Proteomes" id="UP000184330">
    <property type="component" value="Unassembled WGS sequence"/>
</dbReference>
<dbReference type="PANTHER" id="PTHR44942:SF10">
    <property type="entry name" value="METHYLTRANSFERASE TYPE 11 DOMAIN-CONTAINING PROTEIN"/>
    <property type="match status" value="1"/>
</dbReference>
<dbReference type="InterPro" id="IPR029063">
    <property type="entry name" value="SAM-dependent_MTases_sf"/>
</dbReference>
<dbReference type="Gene3D" id="3.40.50.150">
    <property type="entry name" value="Vaccinia Virus protein VP39"/>
    <property type="match status" value="1"/>
</dbReference>
<dbReference type="STRING" id="576137.A0A1L7WDI9"/>
<dbReference type="AlphaFoldDB" id="A0A1L7WDI9"/>
<accession>A0A1L7WDI9</accession>
<dbReference type="Pfam" id="PF08241">
    <property type="entry name" value="Methyltransf_11"/>
    <property type="match status" value="1"/>
</dbReference>
<dbReference type="EMBL" id="FJOG01000001">
    <property type="protein sequence ID" value="CZR50850.1"/>
    <property type="molecule type" value="Genomic_DNA"/>
</dbReference>
<protein>
    <submittedName>
        <fullName evidence="2">Related to trans-aconitate 3-methyltransferase</fullName>
    </submittedName>
</protein>
<dbReference type="SUPFAM" id="SSF53335">
    <property type="entry name" value="S-adenosyl-L-methionine-dependent methyltransferases"/>
    <property type="match status" value="1"/>
</dbReference>
<organism evidence="2 3">
    <name type="scientific">Phialocephala subalpina</name>
    <dbReference type="NCBI Taxonomy" id="576137"/>
    <lineage>
        <taxon>Eukaryota</taxon>
        <taxon>Fungi</taxon>
        <taxon>Dikarya</taxon>
        <taxon>Ascomycota</taxon>
        <taxon>Pezizomycotina</taxon>
        <taxon>Leotiomycetes</taxon>
        <taxon>Helotiales</taxon>
        <taxon>Mollisiaceae</taxon>
        <taxon>Phialocephala</taxon>
        <taxon>Phialocephala fortinii species complex</taxon>
    </lineage>
</organism>
<keyword evidence="2" id="KW-0808">Transferase</keyword>
<feature type="domain" description="Methyltransferase type 11" evidence="1">
    <location>
        <begin position="53"/>
        <end position="151"/>
    </location>
</feature>
<keyword evidence="3" id="KW-1185">Reference proteome</keyword>
<dbReference type="PANTHER" id="PTHR44942">
    <property type="entry name" value="METHYLTRANSF_11 DOMAIN-CONTAINING PROTEIN"/>
    <property type="match status" value="1"/>
</dbReference>
<dbReference type="InterPro" id="IPR013216">
    <property type="entry name" value="Methyltransf_11"/>
</dbReference>
<reference evidence="2 3" key="1">
    <citation type="submission" date="2016-03" db="EMBL/GenBank/DDBJ databases">
        <authorList>
            <person name="Ploux O."/>
        </authorList>
    </citation>
    <scope>NUCLEOTIDE SEQUENCE [LARGE SCALE GENOMIC DNA]</scope>
    <source>
        <strain evidence="2 3">UAMH 11012</strain>
    </source>
</reference>
<evidence type="ECO:0000313" key="2">
    <source>
        <dbReference type="EMBL" id="CZR50850.1"/>
    </source>
</evidence>
<proteinExistence type="predicted"/>
<gene>
    <name evidence="2" type="ORF">PAC_00724</name>
</gene>
<dbReference type="GO" id="GO:0032259">
    <property type="term" value="P:methylation"/>
    <property type="evidence" value="ECO:0007669"/>
    <property type="project" value="UniProtKB-KW"/>
</dbReference>
<evidence type="ECO:0000313" key="3">
    <source>
        <dbReference type="Proteomes" id="UP000184330"/>
    </source>
</evidence>
<evidence type="ECO:0000259" key="1">
    <source>
        <dbReference type="Pfam" id="PF08241"/>
    </source>
</evidence>
<keyword evidence="2" id="KW-0489">Methyltransferase</keyword>
<dbReference type="OrthoDB" id="10027013at2759"/>
<dbReference type="CDD" id="cd02440">
    <property type="entry name" value="AdoMet_MTases"/>
    <property type="match status" value="1"/>
</dbReference>
<dbReference type="InterPro" id="IPR051052">
    <property type="entry name" value="Diverse_substrate_MTase"/>
</dbReference>
<dbReference type="GO" id="GO:0008757">
    <property type="term" value="F:S-adenosylmethionine-dependent methyltransferase activity"/>
    <property type="evidence" value="ECO:0007669"/>
    <property type="project" value="InterPro"/>
</dbReference>
<name>A0A1L7WDI9_9HELO</name>
<sequence length="306" mass="33485">MATTTPSDPTFRSYTLEEAKIYATHRLSYPEALYNKVLEHHASTGGQFGLLFDVGCGPGNATRDVALSFDEALGADPGEAMIGAARDLGGKTKSGKGIRYEVSGAEEISGVEGLARESVDLLISAMAVHWFDVPKFWAEAAKVVKPGGTVALWTYSSLFPHPSTRNYEKVKEVFLRLERETLAPYAQPGNILSMNMYDDLPRPWDASPPIPTFLESKYVKYDWDRDGKLSNGVDFFGGGEKRTLVQIENGMGTASMVTRWRAANPELAGTDKDAVKVFAKELREALGGQDWVIEGSGTTIMLFKKS</sequence>